<evidence type="ECO:0000313" key="7">
    <source>
        <dbReference type="Proteomes" id="UP000261088"/>
    </source>
</evidence>
<protein>
    <submittedName>
        <fullName evidence="5">DUF2975 domain-containing protein</fullName>
    </submittedName>
</protein>
<evidence type="ECO:0000256" key="1">
    <source>
        <dbReference type="SAM" id="Phobius"/>
    </source>
</evidence>
<reference evidence="7 8" key="1">
    <citation type="submission" date="2018-08" db="EMBL/GenBank/DDBJ databases">
        <title>A genome reference for cultivated species of the human gut microbiota.</title>
        <authorList>
            <person name="Zou Y."/>
            <person name="Xue W."/>
            <person name="Luo G."/>
        </authorList>
    </citation>
    <scope>NUCLEOTIDE SEQUENCE [LARGE SCALE GENOMIC DNA]</scope>
    <source>
        <strain evidence="6 8">AM16-50</strain>
        <strain evidence="5 9">AM50-15</strain>
        <strain evidence="4 7">OM05-11AA</strain>
    </source>
</reference>
<dbReference type="EMBL" id="QSEF01000001">
    <property type="protein sequence ID" value="RGZ51744.1"/>
    <property type="molecule type" value="Genomic_DNA"/>
</dbReference>
<evidence type="ECO:0000313" key="5">
    <source>
        <dbReference type="EMBL" id="RGZ51744.1"/>
    </source>
</evidence>
<evidence type="ECO:0000313" key="4">
    <source>
        <dbReference type="EMBL" id="RGN53273.1"/>
    </source>
</evidence>
<comment type="caution">
    <text evidence="5">The sequence shown here is derived from an EMBL/GenBank/DDBJ whole genome shotgun (WGS) entry which is preliminary data.</text>
</comment>
<dbReference type="Proteomes" id="UP000261088">
    <property type="component" value="Unassembled WGS sequence"/>
</dbReference>
<evidence type="ECO:0000313" key="9">
    <source>
        <dbReference type="Proteomes" id="UP000285173"/>
    </source>
</evidence>
<keyword evidence="2" id="KW-0732">Signal</keyword>
<keyword evidence="1" id="KW-0812">Transmembrane</keyword>
<dbReference type="Proteomes" id="UP000283732">
    <property type="component" value="Unassembled WGS sequence"/>
</dbReference>
<feature type="chain" id="PRO_5043187725" evidence="2">
    <location>
        <begin position="28"/>
        <end position="155"/>
    </location>
</feature>
<accession>A0A3R6GA86</accession>
<gene>
    <name evidence="6" type="ORF">DW191_02790</name>
    <name evidence="5" type="ORF">DW986_00110</name>
    <name evidence="4" type="ORF">DXB61_03675</name>
    <name evidence="3" type="ORF">GMD66_02555</name>
</gene>
<evidence type="ECO:0000256" key="2">
    <source>
        <dbReference type="SAM" id="SignalP"/>
    </source>
</evidence>
<keyword evidence="1" id="KW-1133">Transmembrane helix</keyword>
<name>A0A3R6GA86_9BACT</name>
<dbReference type="Proteomes" id="UP000437446">
    <property type="component" value="Unassembled WGS sequence"/>
</dbReference>
<evidence type="ECO:0000313" key="6">
    <source>
        <dbReference type="EMBL" id="RHH80070.1"/>
    </source>
</evidence>
<reference evidence="3 10" key="2">
    <citation type="journal article" date="2019" name="Nat. Med.">
        <title>A library of human gut bacterial isolates paired with longitudinal multiomics data enables mechanistic microbiome research.</title>
        <authorList>
            <person name="Poyet M."/>
            <person name="Groussin M."/>
            <person name="Gibbons S.M."/>
            <person name="Avila-Pacheco J."/>
            <person name="Jiang X."/>
            <person name="Kearney S.M."/>
            <person name="Perrotta A.R."/>
            <person name="Berdy B."/>
            <person name="Zhao S."/>
            <person name="Lieberman T.D."/>
            <person name="Swanson P.K."/>
            <person name="Smith M."/>
            <person name="Roesemann S."/>
            <person name="Alexander J.E."/>
            <person name="Rich S.A."/>
            <person name="Livny J."/>
            <person name="Vlamakis H."/>
            <person name="Clish C."/>
            <person name="Bullock K."/>
            <person name="Deik A."/>
            <person name="Scott J."/>
            <person name="Pierce K.A."/>
            <person name="Xavier R.J."/>
            <person name="Alm E.J."/>
        </authorList>
    </citation>
    <scope>NUCLEOTIDE SEQUENCE [LARGE SCALE GENOMIC DNA]</scope>
    <source>
        <strain evidence="3 10">BIOML-A25</strain>
    </source>
</reference>
<dbReference type="EMBL" id="WNCR01000001">
    <property type="protein sequence ID" value="MTU28116.1"/>
    <property type="molecule type" value="Genomic_DNA"/>
</dbReference>
<dbReference type="Pfam" id="PF11188">
    <property type="entry name" value="DUF2975"/>
    <property type="match status" value="1"/>
</dbReference>
<evidence type="ECO:0000313" key="3">
    <source>
        <dbReference type="EMBL" id="MTU28116.1"/>
    </source>
</evidence>
<feature type="transmembrane region" description="Helical" evidence="1">
    <location>
        <begin position="123"/>
        <end position="145"/>
    </location>
</feature>
<feature type="transmembrane region" description="Helical" evidence="1">
    <location>
        <begin position="89"/>
        <end position="111"/>
    </location>
</feature>
<proteinExistence type="predicted"/>
<dbReference type="RefSeq" id="WP_005644811.1">
    <property type="nucleotide sequence ID" value="NZ_JAQEXX010000002.1"/>
</dbReference>
<evidence type="ECO:0000313" key="10">
    <source>
        <dbReference type="Proteomes" id="UP000437446"/>
    </source>
</evidence>
<evidence type="ECO:0000313" key="8">
    <source>
        <dbReference type="Proteomes" id="UP000283732"/>
    </source>
</evidence>
<organism evidence="5 9">
    <name type="scientific">Parabacteroides merdae</name>
    <dbReference type="NCBI Taxonomy" id="46503"/>
    <lineage>
        <taxon>Bacteria</taxon>
        <taxon>Pseudomonadati</taxon>
        <taxon>Bacteroidota</taxon>
        <taxon>Bacteroidia</taxon>
        <taxon>Bacteroidales</taxon>
        <taxon>Tannerellaceae</taxon>
        <taxon>Parabacteroides</taxon>
    </lineage>
</organism>
<feature type="signal peptide" evidence="2">
    <location>
        <begin position="1"/>
        <end position="27"/>
    </location>
</feature>
<keyword evidence="1" id="KW-0472">Membrane</keyword>
<dbReference type="Proteomes" id="UP000285173">
    <property type="component" value="Unassembled WGS sequence"/>
</dbReference>
<dbReference type="EMBL" id="QSUP01000003">
    <property type="protein sequence ID" value="RGN53273.1"/>
    <property type="molecule type" value="Genomic_DNA"/>
</dbReference>
<feature type="transmembrane region" description="Helical" evidence="1">
    <location>
        <begin position="59"/>
        <end position="77"/>
    </location>
</feature>
<sequence length="155" mass="17242">MKRNLNTLCFVLVMLCIVALSSNNIDALQLCYEMGKGTAYTDATQKSFLIETIIRAVDMNIQLIAGILLIIVVSKINKGLVFVWQNITLFRWIGYLLGIHALVSSTANYVAKQASETFEGNPFDYQGVIAAIFVLMVAEIFAIGLRMKEEQDLTV</sequence>
<dbReference type="InterPro" id="IPR021354">
    <property type="entry name" value="DUF2975"/>
</dbReference>
<dbReference type="EMBL" id="QRKC01000001">
    <property type="protein sequence ID" value="RHH80070.1"/>
    <property type="molecule type" value="Genomic_DNA"/>
</dbReference>
<dbReference type="AlphaFoldDB" id="A0A3R6GA86"/>